<protein>
    <submittedName>
        <fullName evidence="2">Excisionase</fullName>
    </submittedName>
</protein>
<keyword evidence="1" id="KW-0175">Coiled coil</keyword>
<evidence type="ECO:0000256" key="1">
    <source>
        <dbReference type="SAM" id="Coils"/>
    </source>
</evidence>
<accession>A0A8S5TU59</accession>
<evidence type="ECO:0000313" key="2">
    <source>
        <dbReference type="EMBL" id="DAF85746.1"/>
    </source>
</evidence>
<sequence>MVIMYNFTESNPNVTVREASDFCQVSETTIRKAIKTYGMHTWKDDRGVIHIRSLDLLKYYRHKCDVQLRVMEAKLRTLVNKRRAALEKYDDLRREYDFQLEGEAHGVTEKDIKDALDAVKNLHQEVSNVSFEIYEFLTRDCSWI</sequence>
<name>A0A8S5TU59_9CAUD</name>
<dbReference type="EMBL" id="BK015930">
    <property type="protein sequence ID" value="DAF85746.1"/>
    <property type="molecule type" value="Genomic_DNA"/>
</dbReference>
<reference evidence="2" key="1">
    <citation type="journal article" date="2021" name="Proc. Natl. Acad. Sci. U.S.A.">
        <title>A Catalog of Tens of Thousands of Viruses from Human Metagenomes Reveals Hidden Associations with Chronic Diseases.</title>
        <authorList>
            <person name="Tisza M.J."/>
            <person name="Buck C.B."/>
        </authorList>
    </citation>
    <scope>NUCLEOTIDE SEQUENCE</scope>
    <source>
        <strain evidence="2">CtWT735</strain>
    </source>
</reference>
<proteinExistence type="predicted"/>
<feature type="coiled-coil region" evidence="1">
    <location>
        <begin position="68"/>
        <end position="95"/>
    </location>
</feature>
<organism evidence="2">
    <name type="scientific">Siphoviridae sp. ctWT735</name>
    <dbReference type="NCBI Taxonomy" id="2825538"/>
    <lineage>
        <taxon>Viruses</taxon>
        <taxon>Duplodnaviria</taxon>
        <taxon>Heunggongvirae</taxon>
        <taxon>Uroviricota</taxon>
        <taxon>Caudoviricetes</taxon>
    </lineage>
</organism>